<dbReference type="EMBL" id="KV748574">
    <property type="protein sequence ID" value="OCL14449.1"/>
    <property type="molecule type" value="Genomic_DNA"/>
</dbReference>
<feature type="region of interest" description="Disordered" evidence="2">
    <location>
        <begin position="268"/>
        <end position="306"/>
    </location>
</feature>
<feature type="compositionally biased region" description="Acidic residues" evidence="2">
    <location>
        <begin position="385"/>
        <end position="398"/>
    </location>
</feature>
<dbReference type="InterPro" id="IPR040150">
    <property type="entry name" value="Iwr1"/>
</dbReference>
<dbReference type="OrthoDB" id="6255506at2759"/>
<name>A0A8E2JZ25_9PEZI</name>
<dbReference type="Pfam" id="PF08574">
    <property type="entry name" value="Iwr1"/>
    <property type="match status" value="1"/>
</dbReference>
<dbReference type="PANTHER" id="PTHR28063">
    <property type="entry name" value="RNA POLYMERASE II NUCLEAR LOCALIZATION PROTEIN IWR1"/>
    <property type="match status" value="1"/>
</dbReference>
<feature type="compositionally biased region" description="Polar residues" evidence="2">
    <location>
        <begin position="142"/>
        <end position="155"/>
    </location>
</feature>
<dbReference type="InterPro" id="IPR013883">
    <property type="entry name" value="TF_Iwr1_dom"/>
</dbReference>
<feature type="domain" description="Transcription factor Iwr1" evidence="3">
    <location>
        <begin position="315"/>
        <end position="389"/>
    </location>
</feature>
<dbReference type="Proteomes" id="UP000250140">
    <property type="component" value="Unassembled WGS sequence"/>
</dbReference>
<evidence type="ECO:0000256" key="2">
    <source>
        <dbReference type="SAM" id="MobiDB-lite"/>
    </source>
</evidence>
<dbReference type="AlphaFoldDB" id="A0A8E2JZ25"/>
<feature type="compositionally biased region" description="Low complexity" evidence="2">
    <location>
        <begin position="112"/>
        <end position="125"/>
    </location>
</feature>
<accession>A0A8E2JZ25</accession>
<proteinExistence type="inferred from homology"/>
<feature type="compositionally biased region" description="Basic residues" evidence="2">
    <location>
        <begin position="273"/>
        <end position="282"/>
    </location>
</feature>
<evidence type="ECO:0000256" key="1">
    <source>
        <dbReference type="ARBA" id="ARBA00010218"/>
    </source>
</evidence>
<feature type="compositionally biased region" description="Basic and acidic residues" evidence="2">
    <location>
        <begin position="427"/>
        <end position="438"/>
    </location>
</feature>
<evidence type="ECO:0000313" key="5">
    <source>
        <dbReference type="Proteomes" id="UP000250140"/>
    </source>
</evidence>
<feature type="compositionally biased region" description="Basic and acidic residues" evidence="2">
    <location>
        <begin position="293"/>
        <end position="303"/>
    </location>
</feature>
<dbReference type="GO" id="GO:0005737">
    <property type="term" value="C:cytoplasm"/>
    <property type="evidence" value="ECO:0007669"/>
    <property type="project" value="TreeGrafter"/>
</dbReference>
<feature type="region of interest" description="Disordered" evidence="2">
    <location>
        <begin position="353"/>
        <end position="438"/>
    </location>
</feature>
<dbReference type="GO" id="GO:0006606">
    <property type="term" value="P:protein import into nucleus"/>
    <property type="evidence" value="ECO:0007669"/>
    <property type="project" value="InterPro"/>
</dbReference>
<sequence length="438" mass="49447">MSQLPVKTLRVKRGIDQVPVDSLVIEDRSKRRQTTHAVVFRRLQPDEDLSLAISKNEQNIAPQRTTTTRLTPTVPFVRATLPGDENLPLSLQRSRSALSRVGPDAARPATVPSSPRRLSPSPASLQTQSGSSTPRRYHLSRHTSSTLQVTQGSGSNKRKRDQAVPVFVEAKTQPESSTQPLSAIDGQTNMVHNDVPREVSSLVSQSPVSSHRKRPGASAAEREWRAKNWASSVLERKGVIKSVEQPSDKLVSDLEKFAREVEHEDVTAVTQTKKYHSSKHQPKAPSLRYKDRHPKEFPARNDDAMDLDGEEEEGKYVYDIYVRDVSMKDPLAEGGFEPKGTFGFLVITDEDEPFWEAYGEDDDNEKEFDTDDEDENAENYYGADYPEDEVASDDELDLDAYKYRQGASDEEEYNADRGTWSDDDEETKYPWKRNPDLH</sequence>
<feature type="region of interest" description="Disordered" evidence="2">
    <location>
        <begin position="95"/>
        <end position="161"/>
    </location>
</feature>
<organism evidence="4 5">
    <name type="scientific">Glonium stellatum</name>
    <dbReference type="NCBI Taxonomy" id="574774"/>
    <lineage>
        <taxon>Eukaryota</taxon>
        <taxon>Fungi</taxon>
        <taxon>Dikarya</taxon>
        <taxon>Ascomycota</taxon>
        <taxon>Pezizomycotina</taxon>
        <taxon>Dothideomycetes</taxon>
        <taxon>Pleosporomycetidae</taxon>
        <taxon>Gloniales</taxon>
        <taxon>Gloniaceae</taxon>
        <taxon>Glonium</taxon>
    </lineage>
</organism>
<protein>
    <recommendedName>
        <fullName evidence="3">Transcription factor Iwr1 domain-containing protein</fullName>
    </recommendedName>
</protein>
<feature type="compositionally biased region" description="Acidic residues" evidence="2">
    <location>
        <begin position="353"/>
        <end position="377"/>
    </location>
</feature>
<reference evidence="4 5" key="1">
    <citation type="journal article" date="2016" name="Nat. Commun.">
        <title>Ectomycorrhizal ecology is imprinted in the genome of the dominant symbiotic fungus Cenococcum geophilum.</title>
        <authorList>
            <consortium name="DOE Joint Genome Institute"/>
            <person name="Peter M."/>
            <person name="Kohler A."/>
            <person name="Ohm R.A."/>
            <person name="Kuo A."/>
            <person name="Krutzmann J."/>
            <person name="Morin E."/>
            <person name="Arend M."/>
            <person name="Barry K.W."/>
            <person name="Binder M."/>
            <person name="Choi C."/>
            <person name="Clum A."/>
            <person name="Copeland A."/>
            <person name="Grisel N."/>
            <person name="Haridas S."/>
            <person name="Kipfer T."/>
            <person name="LaButti K."/>
            <person name="Lindquist E."/>
            <person name="Lipzen A."/>
            <person name="Maire R."/>
            <person name="Meier B."/>
            <person name="Mihaltcheva S."/>
            <person name="Molinier V."/>
            <person name="Murat C."/>
            <person name="Poggeler S."/>
            <person name="Quandt C.A."/>
            <person name="Sperisen C."/>
            <person name="Tritt A."/>
            <person name="Tisserant E."/>
            <person name="Crous P.W."/>
            <person name="Henrissat B."/>
            <person name="Nehls U."/>
            <person name="Egli S."/>
            <person name="Spatafora J.W."/>
            <person name="Grigoriev I.V."/>
            <person name="Martin F.M."/>
        </authorList>
    </citation>
    <scope>NUCLEOTIDE SEQUENCE [LARGE SCALE GENOMIC DNA]</scope>
    <source>
        <strain evidence="4 5">CBS 207.34</strain>
    </source>
</reference>
<comment type="similarity">
    <text evidence="1">Belongs to the IWR1/SLC7A6OS family.</text>
</comment>
<evidence type="ECO:0000313" key="4">
    <source>
        <dbReference type="EMBL" id="OCL14449.1"/>
    </source>
</evidence>
<evidence type="ECO:0000259" key="3">
    <source>
        <dbReference type="Pfam" id="PF08574"/>
    </source>
</evidence>
<keyword evidence="5" id="KW-1185">Reference proteome</keyword>
<gene>
    <name evidence="4" type="ORF">AOQ84DRAFT_384709</name>
</gene>
<feature type="region of interest" description="Disordered" evidence="2">
    <location>
        <begin position="201"/>
        <end position="221"/>
    </location>
</feature>
<dbReference type="PANTHER" id="PTHR28063:SF1">
    <property type="entry name" value="RNA POLYMERASE II NUCLEAR LOCALIZATION PROTEIN IWR1"/>
    <property type="match status" value="1"/>
</dbReference>